<dbReference type="GO" id="GO:0046103">
    <property type="term" value="P:inosine biosynthetic process"/>
    <property type="evidence" value="ECO:0007669"/>
    <property type="project" value="TreeGrafter"/>
</dbReference>
<dbReference type="InterPro" id="IPR032466">
    <property type="entry name" value="Metal_Hydrolase"/>
</dbReference>
<accession>J3NFJ4</accession>
<evidence type="ECO:0000313" key="11">
    <source>
        <dbReference type="EMBL" id="EJT80034.1"/>
    </source>
</evidence>
<dbReference type="GO" id="GO:0046872">
    <property type="term" value="F:metal ion binding"/>
    <property type="evidence" value="ECO:0007669"/>
    <property type="project" value="UniProtKB-KW"/>
</dbReference>
<dbReference type="EnsemblFungi" id="EJT80034">
    <property type="protein sequence ID" value="EJT80034"/>
    <property type="gene ID" value="GGTG_00040"/>
</dbReference>
<comment type="catalytic activity">
    <reaction evidence="9">
        <text>adenosine + H2O + H(+) = inosine + NH4(+)</text>
        <dbReference type="Rhea" id="RHEA:24408"/>
        <dbReference type="ChEBI" id="CHEBI:15377"/>
        <dbReference type="ChEBI" id="CHEBI:15378"/>
        <dbReference type="ChEBI" id="CHEBI:16335"/>
        <dbReference type="ChEBI" id="CHEBI:17596"/>
        <dbReference type="ChEBI" id="CHEBI:28938"/>
        <dbReference type="EC" id="3.5.4.4"/>
    </reaction>
</comment>
<evidence type="ECO:0000256" key="1">
    <source>
        <dbReference type="ARBA" id="ARBA00001947"/>
    </source>
</evidence>
<keyword evidence="5" id="KW-0964">Secreted</keyword>
<evidence type="ECO:0000256" key="2">
    <source>
        <dbReference type="ARBA" id="ARBA00004613"/>
    </source>
</evidence>
<evidence type="ECO:0000256" key="9">
    <source>
        <dbReference type="ARBA" id="ARBA00047764"/>
    </source>
</evidence>
<comment type="similarity">
    <text evidence="3">Belongs to the metallo-dependent hydrolases superfamily. Adenosine and AMP deaminases family. ADGF subfamily.</text>
</comment>
<dbReference type="eggNOG" id="KOG1097">
    <property type="taxonomic scope" value="Eukaryota"/>
</dbReference>
<dbReference type="VEuPathDB" id="FungiDB:GGTG_00040"/>
<comment type="subcellular location">
    <subcellularLocation>
        <location evidence="2">Secreted</location>
    </subcellularLocation>
</comment>
<evidence type="ECO:0000256" key="3">
    <source>
        <dbReference type="ARBA" id="ARBA00006083"/>
    </source>
</evidence>
<dbReference type="Gene3D" id="3.20.20.140">
    <property type="entry name" value="Metal-dependent hydrolases"/>
    <property type="match status" value="1"/>
</dbReference>
<reference evidence="11" key="3">
    <citation type="submission" date="2010-09" db="EMBL/GenBank/DDBJ databases">
        <title>Annotation of Gaeumannomyces graminis var. tritici R3-111a-1.</title>
        <authorList>
            <consortium name="The Broad Institute Genome Sequencing Platform"/>
            <person name="Ma L.-J."/>
            <person name="Dead R."/>
            <person name="Young S.K."/>
            <person name="Zeng Q."/>
            <person name="Gargeya S."/>
            <person name="Fitzgerald M."/>
            <person name="Haas B."/>
            <person name="Abouelleil A."/>
            <person name="Alvarado L."/>
            <person name="Arachchi H.M."/>
            <person name="Berlin A."/>
            <person name="Brown A."/>
            <person name="Chapman S.B."/>
            <person name="Chen Z."/>
            <person name="Dunbar C."/>
            <person name="Freedman E."/>
            <person name="Gearin G."/>
            <person name="Gellesch M."/>
            <person name="Goldberg J."/>
            <person name="Griggs A."/>
            <person name="Gujja S."/>
            <person name="Heiman D."/>
            <person name="Howarth C."/>
            <person name="Larson L."/>
            <person name="Lui A."/>
            <person name="MacDonald P.J.P."/>
            <person name="Mehta T."/>
            <person name="Montmayeur A."/>
            <person name="Murphy C."/>
            <person name="Neiman D."/>
            <person name="Pearson M."/>
            <person name="Priest M."/>
            <person name="Roberts A."/>
            <person name="Saif S."/>
            <person name="Shea T."/>
            <person name="Shenoy N."/>
            <person name="Sisk P."/>
            <person name="Stolte C."/>
            <person name="Sykes S."/>
            <person name="Yandava C."/>
            <person name="Wortman J."/>
            <person name="Nusbaum C."/>
            <person name="Birren B."/>
        </authorList>
    </citation>
    <scope>NUCLEOTIDE SEQUENCE</scope>
    <source>
        <strain evidence="11">R3-111a-1</strain>
    </source>
</reference>
<dbReference type="GeneID" id="20340498"/>
<protein>
    <recommendedName>
        <fullName evidence="4">adenosine deaminase</fullName>
        <ecNumber evidence="4">3.5.4.4</ecNumber>
    </recommendedName>
</protein>
<evidence type="ECO:0000256" key="8">
    <source>
        <dbReference type="ARBA" id="ARBA00022801"/>
    </source>
</evidence>
<dbReference type="FunFam" id="3.20.20.140:FF:000017">
    <property type="entry name" value="Adenosine deaminase 2"/>
    <property type="match status" value="1"/>
</dbReference>
<dbReference type="AlphaFoldDB" id="J3NFJ4"/>
<keyword evidence="6" id="KW-0479">Metal-binding</keyword>
<keyword evidence="8" id="KW-0378">Hydrolase</keyword>
<dbReference type="HOGENOM" id="CLU_022829_2_1_1"/>
<dbReference type="SUPFAM" id="SSF51556">
    <property type="entry name" value="Metallo-dependent hydrolases"/>
    <property type="match status" value="1"/>
</dbReference>
<dbReference type="GO" id="GO:0006154">
    <property type="term" value="P:adenosine catabolic process"/>
    <property type="evidence" value="ECO:0007669"/>
    <property type="project" value="TreeGrafter"/>
</dbReference>
<dbReference type="Proteomes" id="UP000006039">
    <property type="component" value="Unassembled WGS sequence"/>
</dbReference>
<evidence type="ECO:0000313" key="12">
    <source>
        <dbReference type="EnsemblFungi" id="EJT80034"/>
    </source>
</evidence>
<comment type="cofactor">
    <cofactor evidence="1">
        <name>Zn(2+)</name>
        <dbReference type="ChEBI" id="CHEBI:29105"/>
    </cofactor>
</comment>
<reference evidence="13" key="1">
    <citation type="submission" date="2010-07" db="EMBL/GenBank/DDBJ databases">
        <title>The genome sequence of Gaeumannomyces graminis var. tritici strain R3-111a-1.</title>
        <authorList>
            <consortium name="The Broad Institute Genome Sequencing Platform"/>
            <person name="Ma L.-J."/>
            <person name="Dead R."/>
            <person name="Young S."/>
            <person name="Zeng Q."/>
            <person name="Koehrsen M."/>
            <person name="Alvarado L."/>
            <person name="Berlin A."/>
            <person name="Chapman S.B."/>
            <person name="Chen Z."/>
            <person name="Freedman E."/>
            <person name="Gellesch M."/>
            <person name="Goldberg J."/>
            <person name="Griggs A."/>
            <person name="Gujja S."/>
            <person name="Heilman E.R."/>
            <person name="Heiman D."/>
            <person name="Hepburn T."/>
            <person name="Howarth C."/>
            <person name="Jen D."/>
            <person name="Larson L."/>
            <person name="Mehta T."/>
            <person name="Neiman D."/>
            <person name="Pearson M."/>
            <person name="Roberts A."/>
            <person name="Saif S."/>
            <person name="Shea T."/>
            <person name="Shenoy N."/>
            <person name="Sisk P."/>
            <person name="Stolte C."/>
            <person name="Sykes S."/>
            <person name="Walk T."/>
            <person name="White J."/>
            <person name="Yandava C."/>
            <person name="Haas B."/>
            <person name="Nusbaum C."/>
            <person name="Birren B."/>
        </authorList>
    </citation>
    <scope>NUCLEOTIDE SEQUENCE [LARGE SCALE GENOMIC DNA]</scope>
    <source>
        <strain evidence="13">R3-111a-1</strain>
    </source>
</reference>
<dbReference type="RefSeq" id="XP_009216043.1">
    <property type="nucleotide sequence ID" value="XM_009217779.1"/>
</dbReference>
<dbReference type="EMBL" id="GL385395">
    <property type="protein sequence ID" value="EJT80034.1"/>
    <property type="molecule type" value="Genomic_DNA"/>
</dbReference>
<dbReference type="EC" id="3.5.4.4" evidence="4"/>
<gene>
    <name evidence="12" type="primary">20340498</name>
    <name evidence="11" type="ORF">GGTG_00040</name>
</gene>
<proteinExistence type="inferred from homology"/>
<evidence type="ECO:0000256" key="4">
    <source>
        <dbReference type="ARBA" id="ARBA00012784"/>
    </source>
</evidence>
<evidence type="ECO:0000259" key="10">
    <source>
        <dbReference type="Pfam" id="PF00962"/>
    </source>
</evidence>
<dbReference type="InterPro" id="IPR001365">
    <property type="entry name" value="A_deaminase_dom"/>
</dbReference>
<name>J3NFJ4_GAET3</name>
<dbReference type="InterPro" id="IPR006330">
    <property type="entry name" value="Ado/ade_deaminase"/>
</dbReference>
<evidence type="ECO:0000313" key="13">
    <source>
        <dbReference type="Proteomes" id="UP000006039"/>
    </source>
</evidence>
<evidence type="ECO:0000256" key="7">
    <source>
        <dbReference type="ARBA" id="ARBA00022729"/>
    </source>
</evidence>
<dbReference type="PANTHER" id="PTHR11409">
    <property type="entry name" value="ADENOSINE DEAMINASE"/>
    <property type="match status" value="1"/>
</dbReference>
<reference evidence="11" key="2">
    <citation type="submission" date="2010-07" db="EMBL/GenBank/DDBJ databases">
        <authorList>
            <consortium name="The Broad Institute Genome Sequencing Platform"/>
            <consortium name="Broad Institute Genome Sequencing Center for Infectious Disease"/>
            <person name="Ma L.-J."/>
            <person name="Dead R."/>
            <person name="Young S."/>
            <person name="Zeng Q."/>
            <person name="Koehrsen M."/>
            <person name="Alvarado L."/>
            <person name="Berlin A."/>
            <person name="Chapman S.B."/>
            <person name="Chen Z."/>
            <person name="Freedman E."/>
            <person name="Gellesch M."/>
            <person name="Goldberg J."/>
            <person name="Griggs A."/>
            <person name="Gujja S."/>
            <person name="Heilman E.R."/>
            <person name="Heiman D."/>
            <person name="Hepburn T."/>
            <person name="Howarth C."/>
            <person name="Jen D."/>
            <person name="Larson L."/>
            <person name="Mehta T."/>
            <person name="Neiman D."/>
            <person name="Pearson M."/>
            <person name="Roberts A."/>
            <person name="Saif S."/>
            <person name="Shea T."/>
            <person name="Shenoy N."/>
            <person name="Sisk P."/>
            <person name="Stolte C."/>
            <person name="Sykes S."/>
            <person name="Walk T."/>
            <person name="White J."/>
            <person name="Yandava C."/>
            <person name="Haas B."/>
            <person name="Nusbaum C."/>
            <person name="Birren B."/>
        </authorList>
    </citation>
    <scope>NUCLEOTIDE SEQUENCE</scope>
    <source>
        <strain evidence="11">R3-111a-1</strain>
    </source>
</reference>
<sequence>MAVFSDEEWAETEKEIPRPTDGLVQKYLEGRAGLAAQEARQRSDHAFRQALSPIARRACGVVERMRAAESARVWNAGLEEAIAVREAGRVTVHPGMMFGLAKDAMETTDLWRVARRMPKGALLHAHNDAMVDMGFLIAEVLATPGMHVACADSDLATAEARADCAPVFRFLRATPPGAEGMDIWSEDYVPGTFVPAARAADTFPGGGGGGSDGGGGGGRAAFEAWLKSRVTISRTDATEQHHGQDHIWAKFMRCFQITGSMLHYEPVFRAFLRRVLRLLHDDGVAWAEFRHTWPLDYCREGRDRPEEDYMHMFTVIDEEVARFKEENPSFWGLRMIWSSHRAAPARSMASDMVLCVETKRAFPHLVAGYDVVGQEDKGPPLKDLFPILAWFRKLCAEEGVQIPLFLHAGETLGDGTDTDGNLFDAVLLGARRVGHGFSLYKHPLLIELVRERRILIESCPISNEVLRLCSSVLSHPLPALLARGIPCALSNDDPGMLGHDTAGATHDFWQALQGWDNLGLAGLGSLAENSVRWAAFEDEDDATWVKGIKEASLGEGIKAKRLKEWAVAWEEFCLWVVTEYGDRYLDDEEAVEAAG</sequence>
<feature type="domain" description="Adenosine deaminase" evidence="10">
    <location>
        <begin position="245"/>
        <end position="546"/>
    </location>
</feature>
<organism evidence="11">
    <name type="scientific">Gaeumannomyces tritici (strain R3-111a-1)</name>
    <name type="common">Wheat and barley take-all root rot fungus</name>
    <name type="synonym">Gaeumannomyces graminis var. tritici</name>
    <dbReference type="NCBI Taxonomy" id="644352"/>
    <lineage>
        <taxon>Eukaryota</taxon>
        <taxon>Fungi</taxon>
        <taxon>Dikarya</taxon>
        <taxon>Ascomycota</taxon>
        <taxon>Pezizomycotina</taxon>
        <taxon>Sordariomycetes</taxon>
        <taxon>Sordariomycetidae</taxon>
        <taxon>Magnaporthales</taxon>
        <taxon>Magnaporthaceae</taxon>
        <taxon>Gaeumannomyces</taxon>
    </lineage>
</organism>
<reference evidence="12" key="5">
    <citation type="submission" date="2018-04" db="UniProtKB">
        <authorList>
            <consortium name="EnsemblFungi"/>
        </authorList>
    </citation>
    <scope>IDENTIFICATION</scope>
    <source>
        <strain evidence="12">R3-111a-1</strain>
    </source>
</reference>
<evidence type="ECO:0000256" key="5">
    <source>
        <dbReference type="ARBA" id="ARBA00022525"/>
    </source>
</evidence>
<evidence type="ECO:0000256" key="6">
    <source>
        <dbReference type="ARBA" id="ARBA00022723"/>
    </source>
</evidence>
<reference evidence="12" key="4">
    <citation type="journal article" date="2015" name="G3 (Bethesda)">
        <title>Genome sequences of three phytopathogenic species of the Magnaporthaceae family of fungi.</title>
        <authorList>
            <person name="Okagaki L.H."/>
            <person name="Nunes C.C."/>
            <person name="Sailsbery J."/>
            <person name="Clay B."/>
            <person name="Brown D."/>
            <person name="John T."/>
            <person name="Oh Y."/>
            <person name="Young N."/>
            <person name="Fitzgerald M."/>
            <person name="Haas B.J."/>
            <person name="Zeng Q."/>
            <person name="Young S."/>
            <person name="Adiconis X."/>
            <person name="Fan L."/>
            <person name="Levin J.Z."/>
            <person name="Mitchell T.K."/>
            <person name="Okubara P.A."/>
            <person name="Farman M.L."/>
            <person name="Kohn L.M."/>
            <person name="Birren B."/>
            <person name="Ma L.-J."/>
            <person name="Dean R.A."/>
        </authorList>
    </citation>
    <scope>NUCLEOTIDE SEQUENCE</scope>
    <source>
        <strain evidence="12">R3-111a-1</strain>
    </source>
</reference>
<keyword evidence="7" id="KW-0732">Signal</keyword>
<dbReference type="Pfam" id="PF00962">
    <property type="entry name" value="A_deaminase"/>
    <property type="match status" value="1"/>
</dbReference>
<dbReference type="OrthoDB" id="7202371at2759"/>
<dbReference type="STRING" id="644352.J3NFJ4"/>
<dbReference type="GO" id="GO:0005576">
    <property type="term" value="C:extracellular region"/>
    <property type="evidence" value="ECO:0007669"/>
    <property type="project" value="UniProtKB-SubCell"/>
</dbReference>
<dbReference type="GO" id="GO:0004000">
    <property type="term" value="F:adenosine deaminase activity"/>
    <property type="evidence" value="ECO:0007669"/>
    <property type="project" value="TreeGrafter"/>
</dbReference>
<keyword evidence="13" id="KW-1185">Reference proteome</keyword>
<dbReference type="PANTHER" id="PTHR11409:SF39">
    <property type="entry name" value="ADENOSINE DEAMINASE 2"/>
    <property type="match status" value="1"/>
</dbReference>